<feature type="compositionally biased region" description="Low complexity" evidence="6">
    <location>
        <begin position="500"/>
        <end position="511"/>
    </location>
</feature>
<evidence type="ECO:0000256" key="4">
    <source>
        <dbReference type="ARBA" id="ARBA00023125"/>
    </source>
</evidence>
<dbReference type="Gene3D" id="1.10.1740.10">
    <property type="match status" value="1"/>
</dbReference>
<feature type="region of interest" description="Disordered" evidence="6">
    <location>
        <begin position="61"/>
        <end position="87"/>
    </location>
</feature>
<evidence type="ECO:0000313" key="10">
    <source>
        <dbReference type="Proteomes" id="UP000323454"/>
    </source>
</evidence>
<reference evidence="9 10" key="2">
    <citation type="submission" date="2019-09" db="EMBL/GenBank/DDBJ databases">
        <authorList>
            <person name="Jin C."/>
        </authorList>
    </citation>
    <scope>NUCLEOTIDE SEQUENCE [LARGE SCALE GENOMIC DNA]</scope>
    <source>
        <strain evidence="9 10">AN110305</strain>
    </source>
</reference>
<proteinExistence type="inferred from homology"/>
<dbReference type="Pfam" id="PF13490">
    <property type="entry name" value="zf-HC2"/>
    <property type="match status" value="1"/>
</dbReference>
<evidence type="ECO:0000256" key="2">
    <source>
        <dbReference type="ARBA" id="ARBA00023015"/>
    </source>
</evidence>
<dbReference type="OrthoDB" id="4990598at2"/>
<dbReference type="Pfam" id="PF04542">
    <property type="entry name" value="Sigma70_r2"/>
    <property type="match status" value="1"/>
</dbReference>
<dbReference type="InterPro" id="IPR007627">
    <property type="entry name" value="RNA_pol_sigma70_r2"/>
</dbReference>
<feature type="domain" description="RNA polymerase sigma-70 region 2" evidence="7">
    <location>
        <begin position="124"/>
        <end position="191"/>
    </location>
</feature>
<dbReference type="EMBL" id="VUOB01000021">
    <property type="protein sequence ID" value="KAA2262614.1"/>
    <property type="molecule type" value="Genomic_DNA"/>
</dbReference>
<protein>
    <submittedName>
        <fullName evidence="9">Sigma-70 family RNA polymerase sigma factor</fullName>
    </submittedName>
</protein>
<dbReference type="InterPro" id="IPR013325">
    <property type="entry name" value="RNA_pol_sigma_r2"/>
</dbReference>
<feature type="compositionally biased region" description="Pro residues" evidence="6">
    <location>
        <begin position="477"/>
        <end position="490"/>
    </location>
</feature>
<feature type="region of interest" description="Disordered" evidence="6">
    <location>
        <begin position="563"/>
        <end position="632"/>
    </location>
</feature>
<dbReference type="InterPro" id="IPR041916">
    <property type="entry name" value="Anti_sigma_zinc_sf"/>
</dbReference>
<keyword evidence="2" id="KW-0805">Transcription regulation</keyword>
<dbReference type="GO" id="GO:0003677">
    <property type="term" value="F:DNA binding"/>
    <property type="evidence" value="ECO:0007669"/>
    <property type="project" value="UniProtKB-KW"/>
</dbReference>
<dbReference type="PANTHER" id="PTHR43133:SF8">
    <property type="entry name" value="RNA POLYMERASE SIGMA FACTOR HI_1459-RELATED"/>
    <property type="match status" value="1"/>
</dbReference>
<keyword evidence="10" id="KW-1185">Reference proteome</keyword>
<feature type="compositionally biased region" description="Low complexity" evidence="6">
    <location>
        <begin position="563"/>
        <end position="577"/>
    </location>
</feature>
<evidence type="ECO:0000256" key="3">
    <source>
        <dbReference type="ARBA" id="ARBA00023082"/>
    </source>
</evidence>
<dbReference type="Gene3D" id="1.10.10.1320">
    <property type="entry name" value="Anti-sigma factor, zinc-finger domain"/>
    <property type="match status" value="1"/>
</dbReference>
<evidence type="ECO:0000259" key="7">
    <source>
        <dbReference type="Pfam" id="PF04542"/>
    </source>
</evidence>
<evidence type="ECO:0000256" key="1">
    <source>
        <dbReference type="ARBA" id="ARBA00010641"/>
    </source>
</evidence>
<accession>A0A5B2XHG0</accession>
<dbReference type="AlphaFoldDB" id="A0A5B2XHG0"/>
<comment type="caution">
    <text evidence="9">The sequence shown here is derived from an EMBL/GenBank/DDBJ whole genome shotgun (WGS) entry which is preliminary data.</text>
</comment>
<feature type="domain" description="Putative zinc-finger" evidence="8">
    <location>
        <begin position="289"/>
        <end position="323"/>
    </location>
</feature>
<keyword evidence="3" id="KW-0731">Sigma factor</keyword>
<dbReference type="PANTHER" id="PTHR43133">
    <property type="entry name" value="RNA POLYMERASE ECF-TYPE SIGMA FACTO"/>
    <property type="match status" value="1"/>
</dbReference>
<dbReference type="InterPro" id="IPR014284">
    <property type="entry name" value="RNA_pol_sigma-70_dom"/>
</dbReference>
<organism evidence="9 10">
    <name type="scientific">Solihabitans fulvus</name>
    <dbReference type="NCBI Taxonomy" id="1892852"/>
    <lineage>
        <taxon>Bacteria</taxon>
        <taxon>Bacillati</taxon>
        <taxon>Actinomycetota</taxon>
        <taxon>Actinomycetes</taxon>
        <taxon>Pseudonocardiales</taxon>
        <taxon>Pseudonocardiaceae</taxon>
        <taxon>Solihabitans</taxon>
    </lineage>
</organism>
<evidence type="ECO:0000259" key="8">
    <source>
        <dbReference type="Pfam" id="PF13490"/>
    </source>
</evidence>
<feature type="compositionally biased region" description="Pro residues" evidence="6">
    <location>
        <begin position="578"/>
        <end position="601"/>
    </location>
</feature>
<evidence type="ECO:0000256" key="6">
    <source>
        <dbReference type="SAM" id="MobiDB-lite"/>
    </source>
</evidence>
<dbReference type="InterPro" id="IPR039425">
    <property type="entry name" value="RNA_pol_sigma-70-like"/>
</dbReference>
<feature type="region of interest" description="Disordered" evidence="6">
    <location>
        <begin position="428"/>
        <end position="512"/>
    </location>
</feature>
<dbReference type="Proteomes" id="UP000323454">
    <property type="component" value="Unassembled WGS sequence"/>
</dbReference>
<keyword evidence="5" id="KW-0804">Transcription</keyword>
<dbReference type="InterPro" id="IPR027383">
    <property type="entry name" value="Znf_put"/>
</dbReference>
<dbReference type="NCBIfam" id="TIGR02937">
    <property type="entry name" value="sigma70-ECF"/>
    <property type="match status" value="1"/>
</dbReference>
<comment type="similarity">
    <text evidence="1">Belongs to the sigma-70 factor family. ECF subfamily.</text>
</comment>
<reference evidence="9 10" key="1">
    <citation type="submission" date="2019-09" db="EMBL/GenBank/DDBJ databases">
        <title>Goodfellowia gen. nov., a new genus of the Pseudonocardineae related to Actinoalloteichus, containing Goodfellowia coeruleoviolacea gen. nov., comb. nov. gen. nov., comb. nov.</title>
        <authorList>
            <person name="Labeda D."/>
        </authorList>
    </citation>
    <scope>NUCLEOTIDE SEQUENCE [LARGE SCALE GENOMIC DNA]</scope>
    <source>
        <strain evidence="9 10">AN110305</strain>
    </source>
</reference>
<evidence type="ECO:0000256" key="5">
    <source>
        <dbReference type="ARBA" id="ARBA00023163"/>
    </source>
</evidence>
<dbReference type="SUPFAM" id="SSF88946">
    <property type="entry name" value="Sigma2 domain of RNA polymerase sigma factors"/>
    <property type="match status" value="1"/>
</dbReference>
<dbReference type="InterPro" id="IPR036388">
    <property type="entry name" value="WH-like_DNA-bd_sf"/>
</dbReference>
<dbReference type="GO" id="GO:0006352">
    <property type="term" value="P:DNA-templated transcription initiation"/>
    <property type="evidence" value="ECO:0007669"/>
    <property type="project" value="InterPro"/>
</dbReference>
<dbReference type="InterPro" id="IPR013324">
    <property type="entry name" value="RNA_pol_sigma_r3/r4-like"/>
</dbReference>
<sequence>MPHVTHDSAHGPCTLPVSVRVQWMRSRRRHDACRRASGNRVGAPATRRLCDVAHKITPGTWKTGKARHSAELPPSHRSSASRREQLSMGNLATTVSEDEAEASTSDLELVAAVRAGDDQAYGVLFERHVAAARRLARGLARSDAEADDFVSDAFAQVLSKLKVGKGPTEAFRAYLLMAVRNFAYLQFRRDRNVDFVGEYWESGDSHDNQPVAAAELNEERSLMCRAFRRLPERWQLVLWHTEVEGQTAAQVAPLLGLSPNAVSALAYRAREGLCQAYLAVHLPLVDTECQRVVELLGGWVREKLHVRDRALVESHLDRCERCRDLVAELADLNGPLRGVLLPVVLGGAAAVYAATLGGAAGGAGGASGAAGTLPAQASAAGNAMARGVARVCRQPVLALVGLGVLGLIATTATTSAARYRNDASDVATAGEGRASGSVRVGPTRVPGDTLSAPEVPPKRPAGDTPGRPGGDAGVAPPATPATPSATPPANPGSRVTPPRSAGSSTGQTAAAPEQPDTVFAALSPLVALDASTTVLLSVPPFVPEAVAGAGAAPVEAAAATSAESTSAGSAAGTGAATAPPPPAPAPPPPAPAPAPPAPAPRSQPVAATVDSDDGPVNKPTPTPVAPKLTLSAVPGTGGQATITVGYQGSAPARVQVDVTSPGLLSGLLSGVAMSCTGREPSSGPGQCVLTMRPGESATLVATAKGLLPVLLNPTSLTIVATTGTARADQVVQLN</sequence>
<dbReference type="SUPFAM" id="SSF88659">
    <property type="entry name" value="Sigma3 and sigma4 domains of RNA polymerase sigma factors"/>
    <property type="match status" value="1"/>
</dbReference>
<evidence type="ECO:0000313" key="9">
    <source>
        <dbReference type="EMBL" id="KAA2262614.1"/>
    </source>
</evidence>
<name>A0A5B2XHG0_9PSEU</name>
<gene>
    <name evidence="9" type="ORF">F0L68_11980</name>
</gene>
<keyword evidence="4" id="KW-0238">DNA-binding</keyword>
<dbReference type="Gene3D" id="1.10.10.10">
    <property type="entry name" value="Winged helix-like DNA-binding domain superfamily/Winged helix DNA-binding domain"/>
    <property type="match status" value="1"/>
</dbReference>
<dbReference type="GO" id="GO:0016987">
    <property type="term" value="F:sigma factor activity"/>
    <property type="evidence" value="ECO:0007669"/>
    <property type="project" value="UniProtKB-KW"/>
</dbReference>